<evidence type="ECO:0000313" key="1">
    <source>
        <dbReference type="EMBL" id="RIH77672.1"/>
    </source>
</evidence>
<dbReference type="AlphaFoldDB" id="A0A399E6S1"/>
<organism evidence="1 2">
    <name type="scientific">Calidithermus terrae</name>
    <dbReference type="NCBI Taxonomy" id="1408545"/>
    <lineage>
        <taxon>Bacteria</taxon>
        <taxon>Thermotogati</taxon>
        <taxon>Deinococcota</taxon>
        <taxon>Deinococci</taxon>
        <taxon>Thermales</taxon>
        <taxon>Thermaceae</taxon>
        <taxon>Calidithermus</taxon>
    </lineage>
</organism>
<gene>
    <name evidence="1" type="ORF">Mterra_03744</name>
</gene>
<reference evidence="1 2" key="1">
    <citation type="submission" date="2018-08" db="EMBL/GenBank/DDBJ databases">
        <title>Meiothermus terrae DSM 26712 genome sequencing project.</title>
        <authorList>
            <person name="Da Costa M.S."/>
            <person name="Albuquerque L."/>
            <person name="Raposo P."/>
            <person name="Froufe H.J.C."/>
            <person name="Barroso C.S."/>
            <person name="Egas C."/>
        </authorList>
    </citation>
    <scope>NUCLEOTIDE SEQUENCE [LARGE SCALE GENOMIC DNA]</scope>
    <source>
        <strain evidence="1 2">DSM 26712</strain>
    </source>
</reference>
<name>A0A399E6S1_9DEIN</name>
<sequence>MARVFAIFADEKALEQATRGMADADYEVLPPVNDTSAPPGGGLPAAPVVAGATLNPGSPVGVGVPAGAASLVSGPTLEDELHGKGLPEGETRMFADALRSGSHVLIVHRAAEGLPDRLREAGAAHVSPN</sequence>
<evidence type="ECO:0000313" key="2">
    <source>
        <dbReference type="Proteomes" id="UP000265715"/>
    </source>
</evidence>
<dbReference type="Proteomes" id="UP000265715">
    <property type="component" value="Unassembled WGS sequence"/>
</dbReference>
<comment type="caution">
    <text evidence="1">The sequence shown here is derived from an EMBL/GenBank/DDBJ whole genome shotgun (WGS) entry which is preliminary data.</text>
</comment>
<proteinExistence type="predicted"/>
<dbReference type="RefSeq" id="WP_119316605.1">
    <property type="nucleotide sequence ID" value="NZ_QXDL01000281.1"/>
</dbReference>
<dbReference type="EMBL" id="QXDL01000281">
    <property type="protein sequence ID" value="RIH77672.1"/>
    <property type="molecule type" value="Genomic_DNA"/>
</dbReference>
<protein>
    <recommendedName>
        <fullName evidence="3">Heat induced stress protein YflT</fullName>
    </recommendedName>
</protein>
<keyword evidence="2" id="KW-1185">Reference proteome</keyword>
<accession>A0A399E6S1</accession>
<evidence type="ECO:0008006" key="3">
    <source>
        <dbReference type="Google" id="ProtNLM"/>
    </source>
</evidence>